<dbReference type="Proteomes" id="UP000250235">
    <property type="component" value="Unassembled WGS sequence"/>
</dbReference>
<evidence type="ECO:0000313" key="1">
    <source>
        <dbReference type="EMBL" id="KZV16387.1"/>
    </source>
</evidence>
<proteinExistence type="predicted"/>
<protein>
    <submittedName>
        <fullName evidence="1">Leucine-rich repeat extensin-like protein 3-like</fullName>
    </submittedName>
</protein>
<accession>A0A2Z7A4I2</accession>
<dbReference type="AlphaFoldDB" id="A0A2Z7A4I2"/>
<organism evidence="1 2">
    <name type="scientific">Dorcoceras hygrometricum</name>
    <dbReference type="NCBI Taxonomy" id="472368"/>
    <lineage>
        <taxon>Eukaryota</taxon>
        <taxon>Viridiplantae</taxon>
        <taxon>Streptophyta</taxon>
        <taxon>Embryophyta</taxon>
        <taxon>Tracheophyta</taxon>
        <taxon>Spermatophyta</taxon>
        <taxon>Magnoliopsida</taxon>
        <taxon>eudicotyledons</taxon>
        <taxon>Gunneridae</taxon>
        <taxon>Pentapetalae</taxon>
        <taxon>asterids</taxon>
        <taxon>lamiids</taxon>
        <taxon>Lamiales</taxon>
        <taxon>Gesneriaceae</taxon>
        <taxon>Didymocarpoideae</taxon>
        <taxon>Trichosporeae</taxon>
        <taxon>Loxocarpinae</taxon>
        <taxon>Dorcoceras</taxon>
    </lineage>
</organism>
<gene>
    <name evidence="1" type="ORF">F511_31449</name>
</gene>
<sequence length="157" mass="17658">MVEQTGIFVPEGFLDRVRLVVLQDVFPSVDGMNEGMVASNPVNLLDDDTLGQRDGWLATPQGLFHRTAPEYCSIAQHSFETAWRVGYHGSKNTKQNTASVNLHASADSHHHLKCLRGNNVKRSRLCCERLADNHYECDIQFISFFLLEGLKGTLVRE</sequence>
<evidence type="ECO:0000313" key="2">
    <source>
        <dbReference type="Proteomes" id="UP000250235"/>
    </source>
</evidence>
<name>A0A2Z7A4I2_9LAMI</name>
<dbReference type="EMBL" id="KV019066">
    <property type="protein sequence ID" value="KZV16387.1"/>
    <property type="molecule type" value="Genomic_DNA"/>
</dbReference>
<reference evidence="1 2" key="1">
    <citation type="journal article" date="2015" name="Proc. Natl. Acad. Sci. U.S.A.">
        <title>The resurrection genome of Boea hygrometrica: A blueprint for survival of dehydration.</title>
        <authorList>
            <person name="Xiao L."/>
            <person name="Yang G."/>
            <person name="Zhang L."/>
            <person name="Yang X."/>
            <person name="Zhao S."/>
            <person name="Ji Z."/>
            <person name="Zhou Q."/>
            <person name="Hu M."/>
            <person name="Wang Y."/>
            <person name="Chen M."/>
            <person name="Xu Y."/>
            <person name="Jin H."/>
            <person name="Xiao X."/>
            <person name="Hu G."/>
            <person name="Bao F."/>
            <person name="Hu Y."/>
            <person name="Wan P."/>
            <person name="Li L."/>
            <person name="Deng X."/>
            <person name="Kuang T."/>
            <person name="Xiang C."/>
            <person name="Zhu J.K."/>
            <person name="Oliver M.J."/>
            <person name="He Y."/>
        </authorList>
    </citation>
    <scope>NUCLEOTIDE SEQUENCE [LARGE SCALE GENOMIC DNA]</scope>
    <source>
        <strain evidence="2">cv. XS01</strain>
    </source>
</reference>
<keyword evidence="2" id="KW-1185">Reference proteome</keyword>